<dbReference type="GO" id="GO:0000266">
    <property type="term" value="P:mitochondrial fission"/>
    <property type="evidence" value="ECO:0007669"/>
    <property type="project" value="TreeGrafter"/>
</dbReference>
<dbReference type="PROSITE" id="PS51388">
    <property type="entry name" value="GED"/>
    <property type="match status" value="1"/>
</dbReference>
<dbReference type="PROSITE" id="PS51718">
    <property type="entry name" value="G_DYNAMIN_2"/>
    <property type="match status" value="1"/>
</dbReference>
<dbReference type="GO" id="GO:0008017">
    <property type="term" value="F:microtubule binding"/>
    <property type="evidence" value="ECO:0007669"/>
    <property type="project" value="TreeGrafter"/>
</dbReference>
<dbReference type="Gene3D" id="3.40.50.300">
    <property type="entry name" value="P-loop containing nucleotide triphosphate hydrolases"/>
    <property type="match status" value="1"/>
</dbReference>
<gene>
    <name evidence="6" type="ORF">QBC38DRAFT_506511</name>
</gene>
<evidence type="ECO:0000313" key="7">
    <source>
        <dbReference type="Proteomes" id="UP001301958"/>
    </source>
</evidence>
<protein>
    <submittedName>
        <fullName evidence="6">P-loop containing nucleoside triphosphate hydrolase protein</fullName>
    </submittedName>
</protein>
<dbReference type="Pfam" id="PF01031">
    <property type="entry name" value="Dynamin_M"/>
    <property type="match status" value="1"/>
</dbReference>
<dbReference type="FunFam" id="3.40.50.300:FF:001425">
    <property type="entry name" value="Dynamin GTPase, putative"/>
    <property type="match status" value="1"/>
</dbReference>
<dbReference type="InterPro" id="IPR001401">
    <property type="entry name" value="Dynamin_GTPase"/>
</dbReference>
<evidence type="ECO:0000313" key="6">
    <source>
        <dbReference type="EMBL" id="KAK4231780.1"/>
    </source>
</evidence>
<keyword evidence="2" id="KW-0342">GTP-binding</keyword>
<name>A0AAN7BY72_9PEZI</name>
<dbReference type="GO" id="GO:0016020">
    <property type="term" value="C:membrane"/>
    <property type="evidence" value="ECO:0007669"/>
    <property type="project" value="TreeGrafter"/>
</dbReference>
<evidence type="ECO:0000256" key="2">
    <source>
        <dbReference type="ARBA" id="ARBA00023134"/>
    </source>
</evidence>
<dbReference type="InterPro" id="IPR000375">
    <property type="entry name" value="Dynamin_stalk"/>
</dbReference>
<dbReference type="CDD" id="cd08771">
    <property type="entry name" value="DLP_1"/>
    <property type="match status" value="1"/>
</dbReference>
<dbReference type="PANTHER" id="PTHR11566:SF215">
    <property type="entry name" value="DYNAMIN GTPASE"/>
    <property type="match status" value="1"/>
</dbReference>
<dbReference type="Pfam" id="PF00350">
    <property type="entry name" value="Dynamin_N"/>
    <property type="match status" value="1"/>
</dbReference>
<dbReference type="InterPro" id="IPR030381">
    <property type="entry name" value="G_DYNAMIN_dom"/>
</dbReference>
<organism evidence="6 7">
    <name type="scientific">Podospora fimiseda</name>
    <dbReference type="NCBI Taxonomy" id="252190"/>
    <lineage>
        <taxon>Eukaryota</taxon>
        <taxon>Fungi</taxon>
        <taxon>Dikarya</taxon>
        <taxon>Ascomycota</taxon>
        <taxon>Pezizomycotina</taxon>
        <taxon>Sordariomycetes</taxon>
        <taxon>Sordariomycetidae</taxon>
        <taxon>Sordariales</taxon>
        <taxon>Podosporaceae</taxon>
        <taxon>Podospora</taxon>
    </lineage>
</organism>
<comment type="caution">
    <text evidence="6">The sequence shown here is derived from an EMBL/GenBank/DDBJ whole genome shotgun (WGS) entry which is preliminary data.</text>
</comment>
<feature type="domain" description="GED" evidence="4">
    <location>
        <begin position="656"/>
        <end position="744"/>
    </location>
</feature>
<dbReference type="InterPro" id="IPR045063">
    <property type="entry name" value="Dynamin_N"/>
</dbReference>
<reference evidence="6" key="2">
    <citation type="submission" date="2023-05" db="EMBL/GenBank/DDBJ databases">
        <authorList>
            <consortium name="Lawrence Berkeley National Laboratory"/>
            <person name="Steindorff A."/>
            <person name="Hensen N."/>
            <person name="Bonometti L."/>
            <person name="Westerberg I."/>
            <person name="Brannstrom I.O."/>
            <person name="Guillou S."/>
            <person name="Cros-Aarteil S."/>
            <person name="Calhoun S."/>
            <person name="Haridas S."/>
            <person name="Kuo A."/>
            <person name="Mondo S."/>
            <person name="Pangilinan J."/>
            <person name="Riley R."/>
            <person name="Labutti K."/>
            <person name="Andreopoulos B."/>
            <person name="Lipzen A."/>
            <person name="Chen C."/>
            <person name="Yanf M."/>
            <person name="Daum C."/>
            <person name="Ng V."/>
            <person name="Clum A."/>
            <person name="Ohm R."/>
            <person name="Martin F."/>
            <person name="Silar P."/>
            <person name="Natvig D."/>
            <person name="Lalanne C."/>
            <person name="Gautier V."/>
            <person name="Ament-Velasquez S.L."/>
            <person name="Kruys A."/>
            <person name="Hutchinson M.I."/>
            <person name="Powell A.J."/>
            <person name="Barry K."/>
            <person name="Miller A.N."/>
            <person name="Grigoriev I.V."/>
            <person name="Debuchy R."/>
            <person name="Gladieux P."/>
            <person name="Thoren M.H."/>
            <person name="Johannesson H."/>
        </authorList>
    </citation>
    <scope>NUCLEOTIDE SEQUENCE</scope>
    <source>
        <strain evidence="6">CBS 990.96</strain>
    </source>
</reference>
<evidence type="ECO:0000259" key="4">
    <source>
        <dbReference type="PROSITE" id="PS51388"/>
    </source>
</evidence>
<dbReference type="GO" id="GO:0005874">
    <property type="term" value="C:microtubule"/>
    <property type="evidence" value="ECO:0007669"/>
    <property type="project" value="TreeGrafter"/>
</dbReference>
<dbReference type="SUPFAM" id="SSF52540">
    <property type="entry name" value="P-loop containing nucleoside triphosphate hydrolases"/>
    <property type="match status" value="1"/>
</dbReference>
<keyword evidence="6" id="KW-0378">Hydrolase</keyword>
<dbReference type="EMBL" id="MU865291">
    <property type="protein sequence ID" value="KAK4231780.1"/>
    <property type="molecule type" value="Genomic_DNA"/>
</dbReference>
<dbReference type="GO" id="GO:0005525">
    <property type="term" value="F:GTP binding"/>
    <property type="evidence" value="ECO:0007669"/>
    <property type="project" value="InterPro"/>
</dbReference>
<feature type="domain" description="Dynamin-type G" evidence="5">
    <location>
        <begin position="31"/>
        <end position="325"/>
    </location>
</feature>
<evidence type="ECO:0000256" key="1">
    <source>
        <dbReference type="ARBA" id="ARBA00022741"/>
    </source>
</evidence>
<dbReference type="SMART" id="SM00053">
    <property type="entry name" value="DYNc"/>
    <property type="match status" value="1"/>
</dbReference>
<evidence type="ECO:0000259" key="5">
    <source>
        <dbReference type="PROSITE" id="PS51718"/>
    </source>
</evidence>
<proteinExistence type="predicted"/>
<reference evidence="6" key="1">
    <citation type="journal article" date="2023" name="Mol. Phylogenet. Evol.">
        <title>Genome-scale phylogeny and comparative genomics of the fungal order Sordariales.</title>
        <authorList>
            <person name="Hensen N."/>
            <person name="Bonometti L."/>
            <person name="Westerberg I."/>
            <person name="Brannstrom I.O."/>
            <person name="Guillou S."/>
            <person name="Cros-Aarteil S."/>
            <person name="Calhoun S."/>
            <person name="Haridas S."/>
            <person name="Kuo A."/>
            <person name="Mondo S."/>
            <person name="Pangilinan J."/>
            <person name="Riley R."/>
            <person name="LaButti K."/>
            <person name="Andreopoulos B."/>
            <person name="Lipzen A."/>
            <person name="Chen C."/>
            <person name="Yan M."/>
            <person name="Daum C."/>
            <person name="Ng V."/>
            <person name="Clum A."/>
            <person name="Steindorff A."/>
            <person name="Ohm R.A."/>
            <person name="Martin F."/>
            <person name="Silar P."/>
            <person name="Natvig D.O."/>
            <person name="Lalanne C."/>
            <person name="Gautier V."/>
            <person name="Ament-Velasquez S.L."/>
            <person name="Kruys A."/>
            <person name="Hutchinson M.I."/>
            <person name="Powell A.J."/>
            <person name="Barry K."/>
            <person name="Miller A.N."/>
            <person name="Grigoriev I.V."/>
            <person name="Debuchy R."/>
            <person name="Gladieux P."/>
            <person name="Hiltunen Thoren M."/>
            <person name="Johannesson H."/>
        </authorList>
    </citation>
    <scope>NUCLEOTIDE SEQUENCE</scope>
    <source>
        <strain evidence="6">CBS 990.96</strain>
    </source>
</reference>
<evidence type="ECO:0000256" key="3">
    <source>
        <dbReference type="SAM" id="MobiDB-lite"/>
    </source>
</evidence>
<dbReference type="InterPro" id="IPR022812">
    <property type="entry name" value="Dynamin"/>
</dbReference>
<dbReference type="GO" id="GO:0016559">
    <property type="term" value="P:peroxisome fission"/>
    <property type="evidence" value="ECO:0007669"/>
    <property type="project" value="TreeGrafter"/>
</dbReference>
<keyword evidence="7" id="KW-1185">Reference proteome</keyword>
<accession>A0AAN7BY72</accession>
<dbReference type="GO" id="GO:0048312">
    <property type="term" value="P:intracellular distribution of mitochondria"/>
    <property type="evidence" value="ECO:0007669"/>
    <property type="project" value="TreeGrafter"/>
</dbReference>
<dbReference type="Gene3D" id="1.20.120.1240">
    <property type="entry name" value="Dynamin, middle domain"/>
    <property type="match status" value="1"/>
</dbReference>
<sequence length="744" mass="84679">MPCCGEAGTTLASPALLAKIDKLREKNIGKHVELPQLVVVGDQSSGKSSLLESLTGIPFPRDVELCTRYATQITQRRDDTSYVEISIMAGDNATEEHKRHVEAYHATALSAEELRSKFPEILKEVNARMGIKTLNTSANKQQLGGTVFSEDVLKIEICGPDADYLTVIDVPGIFRNPTEGVTTKEDMAMVKNMVTDYIKNSRTIILAVLPCNIDIANQEILTLAEEYDKKGERTLGILTKPDLLLEASTKATVCNIVENKKKQLKLGYYVIRSRGADQTDAEFEGREQMFLEDPWRRLPRARVGIRALKARLGELLGEMARREFPKLRKDVSDMLRKAEHMKDSLGPSRHDEKEQREYLSGIAREFQDLVRAGLEARYDNRAFGFESSAELRLITQVVNLADAFNREFDKKAPVRHFEHTDPDLDDEYNRDGDYDEEEDEHENYQDDSPEYESETSDAKVTAHRLRALSRDFDPDDFPELDGIIAQVYNFDDPEHGVMEWLTDLYIATRDIGITASDAVWTSAWREQSSKWSGVSNAFLSRVIVAVHRFITTAIERVCADVEVREGLWSELQEEMLDRYKQSVEILGYLVAVERDNKPYTLDRYFSKARQTARANRVADRLIELYVDEGKDPGKCSVTIQQVRNATESKSNIKEISERLHDDLKAYYDVAQKRFVDNVFNQAVGHHLLMGPNTPLRVFSQEWVLHLSAQQLEAIAGESPSVKEQRVMLDRTIKNLKEAKKILQY</sequence>
<feature type="compositionally biased region" description="Acidic residues" evidence="3">
    <location>
        <begin position="433"/>
        <end position="455"/>
    </location>
</feature>
<dbReference type="Proteomes" id="UP001301958">
    <property type="component" value="Unassembled WGS sequence"/>
</dbReference>
<dbReference type="AlphaFoldDB" id="A0AAN7BY72"/>
<dbReference type="InterPro" id="IPR020850">
    <property type="entry name" value="GED_dom"/>
</dbReference>
<dbReference type="GO" id="GO:0006897">
    <property type="term" value="P:endocytosis"/>
    <property type="evidence" value="ECO:0007669"/>
    <property type="project" value="TreeGrafter"/>
</dbReference>
<feature type="region of interest" description="Disordered" evidence="3">
    <location>
        <begin position="415"/>
        <end position="457"/>
    </location>
</feature>
<dbReference type="InterPro" id="IPR027417">
    <property type="entry name" value="P-loop_NTPase"/>
</dbReference>
<feature type="compositionally biased region" description="Basic and acidic residues" evidence="3">
    <location>
        <begin position="415"/>
        <end position="432"/>
    </location>
</feature>
<dbReference type="GO" id="GO:0003924">
    <property type="term" value="F:GTPase activity"/>
    <property type="evidence" value="ECO:0007669"/>
    <property type="project" value="InterPro"/>
</dbReference>
<dbReference type="PRINTS" id="PR00195">
    <property type="entry name" value="DYNAMIN"/>
</dbReference>
<dbReference type="PANTHER" id="PTHR11566">
    <property type="entry name" value="DYNAMIN"/>
    <property type="match status" value="1"/>
</dbReference>
<dbReference type="GO" id="GO:0005739">
    <property type="term" value="C:mitochondrion"/>
    <property type="evidence" value="ECO:0007669"/>
    <property type="project" value="TreeGrafter"/>
</dbReference>
<keyword evidence="1" id="KW-0547">Nucleotide-binding</keyword>